<protein>
    <submittedName>
        <fullName evidence="1">Uncharacterized protein</fullName>
    </submittedName>
</protein>
<gene>
    <name evidence="1" type="ORF">CSUI_009396</name>
</gene>
<reference evidence="1 2" key="1">
    <citation type="journal article" date="2017" name="Int. J. Parasitol.">
        <title>The genome of the protozoan parasite Cystoisospora suis and a reverse vaccinology approach to identify vaccine candidates.</title>
        <authorList>
            <person name="Palmieri N."/>
            <person name="Shrestha A."/>
            <person name="Ruttkowski B."/>
            <person name="Beck T."/>
            <person name="Vogl C."/>
            <person name="Tomley F."/>
            <person name="Blake D.P."/>
            <person name="Joachim A."/>
        </authorList>
    </citation>
    <scope>NUCLEOTIDE SEQUENCE [LARGE SCALE GENOMIC DNA]</scope>
    <source>
        <strain evidence="1 2">Wien I</strain>
    </source>
</reference>
<dbReference type="RefSeq" id="XP_067918513.1">
    <property type="nucleotide sequence ID" value="XM_068069512.1"/>
</dbReference>
<evidence type="ECO:0000313" key="1">
    <source>
        <dbReference type="EMBL" id="PHJ16788.1"/>
    </source>
</evidence>
<proteinExistence type="predicted"/>
<accession>A0A2C6KJH3</accession>
<evidence type="ECO:0000313" key="2">
    <source>
        <dbReference type="Proteomes" id="UP000221165"/>
    </source>
</evidence>
<dbReference type="AlphaFoldDB" id="A0A2C6KJH3"/>
<organism evidence="1 2">
    <name type="scientific">Cystoisospora suis</name>
    <dbReference type="NCBI Taxonomy" id="483139"/>
    <lineage>
        <taxon>Eukaryota</taxon>
        <taxon>Sar</taxon>
        <taxon>Alveolata</taxon>
        <taxon>Apicomplexa</taxon>
        <taxon>Conoidasida</taxon>
        <taxon>Coccidia</taxon>
        <taxon>Eucoccidiorida</taxon>
        <taxon>Eimeriorina</taxon>
        <taxon>Sarcocystidae</taxon>
        <taxon>Cystoisospora</taxon>
    </lineage>
</organism>
<dbReference type="GeneID" id="94432723"/>
<dbReference type="EMBL" id="MIGC01005591">
    <property type="protein sequence ID" value="PHJ16788.1"/>
    <property type="molecule type" value="Genomic_DNA"/>
</dbReference>
<comment type="caution">
    <text evidence="1">The sequence shown here is derived from an EMBL/GenBank/DDBJ whole genome shotgun (WGS) entry which is preliminary data.</text>
</comment>
<keyword evidence="2" id="KW-1185">Reference proteome</keyword>
<name>A0A2C6KJH3_9APIC</name>
<dbReference type="Proteomes" id="UP000221165">
    <property type="component" value="Unassembled WGS sequence"/>
</dbReference>
<dbReference type="VEuPathDB" id="ToxoDB:CSUI_009396"/>
<sequence length="59" mass="6350">MQGFGEVVKRCMSIRLLGNKMTLAGIHLAEGMKSGVLSRSQFIRLLGNNMTPAGTTRLG</sequence>